<evidence type="ECO:0000256" key="1">
    <source>
        <dbReference type="SAM" id="MobiDB-lite"/>
    </source>
</evidence>
<comment type="caution">
    <text evidence="2">The sequence shown here is derived from an EMBL/GenBank/DDBJ whole genome shotgun (WGS) entry which is preliminary data.</text>
</comment>
<feature type="compositionally biased region" description="Low complexity" evidence="1">
    <location>
        <begin position="311"/>
        <end position="329"/>
    </location>
</feature>
<feature type="compositionally biased region" description="Polar residues" evidence="1">
    <location>
        <begin position="1"/>
        <end position="10"/>
    </location>
</feature>
<evidence type="ECO:0000313" key="3">
    <source>
        <dbReference type="Proteomes" id="UP001642540"/>
    </source>
</evidence>
<sequence>MESLSTISQCSKSSKVLASRSSRIPVKVCNTSNKDKHDKQEPLTARKAIQQNAESKPSGTIKSNMYKNSNVVDTPNHTSNVTSTFSPKTTIRDPIIPLPTQESSFTFPRTRVKSPLPSPAESHTNVIKSNLRKDTFPVPQLPNETCSRERINAWVDQARIPCSVSQTNEVTHDSKITAHQEPPVPLMPVETKEQSESCVVLSPKVSMSIIHKTNDECTEAKASENGMIMDNATTTLVEEPIELAYQTPEFTSVQGHNSSDHSHPNEVSPLQNEIGESISNNTKEPASPLPPSSRRMTKVLSESEKDSNPTSSIIPSGYGSSSSSSMQSKISEEQRIPTFLMNHQCQPISSNTNGLPKCKTIAIAPKLSVTSPADPSYCGSLISSVTTARTKTYSKTNNTPTYEDLFYKKKAFIAYGPSAMRSNNRETVPFSPKFTRNQPNNTFINHQQHAALTRVITETVTEYEVQEDKCNERKKTLQRRKRRDSSSRGKSCKKINKSRIPRLAVNEELVQPGTGESRLKAILPTKNFSYFGGERLKNQNVEPGLVPPLALITVGHPSVLETIVEEPIEVENECKESGIMETTENDRHGQKCLPTAYNSDSENNIPIPMSLPRKKPTLTLAGHGDPHLQVPIPGCADRESVTADENDNNIDFTYRDRANYKQLLMDSETTIRYLHKLLAIQEEKLEKVTAKSLSRSDLPSSKRNSQVECRESERILSSSAPQLNPLVLKQQKESESGFTIPKFDMDEFIRKWFHHFWSQDSYYVKNNCKGPYHQSQLFRLSIAARSAICLSLRAYIQNGNRILRHKYDKLKTKIASNDPDSENARIRLVDAYRRFVRYSHHYFKESLKSVEKFDEMYMDQQRDDEKGKILYFHETRLVVQGVRYYGVFLPIRTEAQ</sequence>
<dbReference type="EMBL" id="CAXLJM020000023">
    <property type="protein sequence ID" value="CAL8088936.1"/>
    <property type="molecule type" value="Genomic_DNA"/>
</dbReference>
<organism evidence="2 3">
    <name type="scientific">Orchesella dallaii</name>
    <dbReference type="NCBI Taxonomy" id="48710"/>
    <lineage>
        <taxon>Eukaryota</taxon>
        <taxon>Metazoa</taxon>
        <taxon>Ecdysozoa</taxon>
        <taxon>Arthropoda</taxon>
        <taxon>Hexapoda</taxon>
        <taxon>Collembola</taxon>
        <taxon>Entomobryomorpha</taxon>
        <taxon>Entomobryoidea</taxon>
        <taxon>Orchesellidae</taxon>
        <taxon>Orchesellinae</taxon>
        <taxon>Orchesella</taxon>
    </lineage>
</organism>
<proteinExistence type="predicted"/>
<protein>
    <submittedName>
        <fullName evidence="2">Uncharacterized protein</fullName>
    </submittedName>
</protein>
<keyword evidence="3" id="KW-1185">Reference proteome</keyword>
<name>A0ABP1QB09_9HEXA</name>
<feature type="compositionally biased region" description="Low complexity" evidence="1">
    <location>
        <begin position="11"/>
        <end position="23"/>
    </location>
</feature>
<accession>A0ABP1QB09</accession>
<feature type="region of interest" description="Disordered" evidence="1">
    <location>
        <begin position="474"/>
        <end position="494"/>
    </location>
</feature>
<evidence type="ECO:0000313" key="2">
    <source>
        <dbReference type="EMBL" id="CAL8088936.1"/>
    </source>
</evidence>
<feature type="compositionally biased region" description="Polar residues" evidence="1">
    <location>
        <begin position="49"/>
        <end position="89"/>
    </location>
</feature>
<dbReference type="Proteomes" id="UP001642540">
    <property type="component" value="Unassembled WGS sequence"/>
</dbReference>
<reference evidence="2 3" key="1">
    <citation type="submission" date="2024-08" db="EMBL/GenBank/DDBJ databases">
        <authorList>
            <person name="Cucini C."/>
            <person name="Frati F."/>
        </authorList>
    </citation>
    <scope>NUCLEOTIDE SEQUENCE [LARGE SCALE GENOMIC DNA]</scope>
</reference>
<gene>
    <name evidence="2" type="ORF">ODALV1_LOCUS7212</name>
</gene>
<feature type="region of interest" description="Disordered" evidence="1">
    <location>
        <begin position="1"/>
        <end position="102"/>
    </location>
</feature>
<feature type="region of interest" description="Disordered" evidence="1">
    <location>
        <begin position="277"/>
        <end position="331"/>
    </location>
</feature>